<gene>
    <name evidence="8" type="primary">725482</name>
    <name evidence="10 11" type="synonym">LOC725482</name>
</gene>
<dbReference type="PRINTS" id="PR00086">
    <property type="entry name" value="LLDHDRGNASE"/>
</dbReference>
<dbReference type="GeneID" id="725482"/>
<dbReference type="InterPro" id="IPR036291">
    <property type="entry name" value="NAD(P)-bd_dom_sf"/>
</dbReference>
<reference evidence="10 11" key="2">
    <citation type="submission" date="2025-04" db="UniProtKB">
        <authorList>
            <consortium name="RefSeq"/>
        </authorList>
    </citation>
    <scope>IDENTIFICATION</scope>
    <source>
        <strain evidence="10 11">DH4</strain>
        <tissue evidence="10 11">Whole body</tissue>
    </source>
</reference>
<proteinExistence type="inferred from homology"/>
<dbReference type="OrthoDB" id="5405561at2759"/>
<evidence type="ECO:0000256" key="4">
    <source>
        <dbReference type="RuleBase" id="RU003369"/>
    </source>
</evidence>
<feature type="binding site" evidence="3">
    <location>
        <position position="80"/>
    </location>
    <ligand>
        <name>NAD(+)</name>
        <dbReference type="ChEBI" id="CHEBI:57540"/>
    </ligand>
</feature>
<dbReference type="EnsemblMetazoa" id="XM_026441645">
    <property type="protein sequence ID" value="XP_026297430"/>
    <property type="gene ID" value="LOC725482"/>
</dbReference>
<dbReference type="Gene3D" id="3.40.50.720">
    <property type="entry name" value="NAD(P)-binding Rossmann-like Domain"/>
    <property type="match status" value="1"/>
</dbReference>
<feature type="domain" description="Lactate/malate dehydrogenase N-terminal" evidence="6">
    <location>
        <begin position="49"/>
        <end position="185"/>
    </location>
</feature>
<dbReference type="GO" id="GO:0006089">
    <property type="term" value="P:lactate metabolic process"/>
    <property type="evidence" value="ECO:0007669"/>
    <property type="project" value="TreeGrafter"/>
</dbReference>
<evidence type="ECO:0000259" key="7">
    <source>
        <dbReference type="Pfam" id="PF02866"/>
    </source>
</evidence>
<dbReference type="InterPro" id="IPR022383">
    <property type="entry name" value="Lactate/malate_DH_C"/>
</dbReference>
<keyword evidence="1 4" id="KW-0560">Oxidoreductase</keyword>
<organism evidence="8">
    <name type="scientific">Apis mellifera</name>
    <name type="common">Honeybee</name>
    <dbReference type="NCBI Taxonomy" id="7460"/>
    <lineage>
        <taxon>Eukaryota</taxon>
        <taxon>Metazoa</taxon>
        <taxon>Ecdysozoa</taxon>
        <taxon>Arthropoda</taxon>
        <taxon>Hexapoda</taxon>
        <taxon>Insecta</taxon>
        <taxon>Pterygota</taxon>
        <taxon>Neoptera</taxon>
        <taxon>Endopterygota</taxon>
        <taxon>Hymenoptera</taxon>
        <taxon>Apocrita</taxon>
        <taxon>Aculeata</taxon>
        <taxon>Apoidea</taxon>
        <taxon>Anthophila</taxon>
        <taxon>Apidae</taxon>
        <taxon>Apis</taxon>
    </lineage>
</organism>
<keyword evidence="9" id="KW-1185">Reference proteome</keyword>
<dbReference type="EnsemblMetazoa" id="XM_006569392">
    <property type="protein sequence ID" value="XP_006569455"/>
    <property type="gene ID" value="LOC725482"/>
</dbReference>
<evidence type="ECO:0000259" key="6">
    <source>
        <dbReference type="Pfam" id="PF00056"/>
    </source>
</evidence>
<feature type="domain" description="Lactate/malate dehydrogenase C-terminal" evidence="7">
    <location>
        <begin position="245"/>
        <end position="376"/>
    </location>
</feature>
<dbReference type="SUPFAM" id="SSF51735">
    <property type="entry name" value="NAD(P)-binding Rossmann-fold domains"/>
    <property type="match status" value="1"/>
</dbReference>
<dbReference type="AlphaFoldDB" id="A0A7M7MKQ4"/>
<evidence type="ECO:0000313" key="8">
    <source>
        <dbReference type="EnsemblMetazoa" id="XP_026297430"/>
    </source>
</evidence>
<dbReference type="RefSeq" id="XP_006569455.1">
    <property type="nucleotide sequence ID" value="XM_006569392.3"/>
</dbReference>
<dbReference type="InterPro" id="IPR015955">
    <property type="entry name" value="Lactate_DH/Glyco_Ohase_4_C"/>
</dbReference>
<dbReference type="PANTHER" id="PTHR43128">
    <property type="entry name" value="L-2-HYDROXYCARBOXYLATE DEHYDROGENASE (NAD(P)(+))"/>
    <property type="match status" value="1"/>
</dbReference>
<dbReference type="SUPFAM" id="SSF56327">
    <property type="entry name" value="LDH C-terminal domain-like"/>
    <property type="match status" value="1"/>
</dbReference>
<dbReference type="InterPro" id="IPR001236">
    <property type="entry name" value="Lactate/malate_DH_N"/>
</dbReference>
<evidence type="ECO:0000313" key="11">
    <source>
        <dbReference type="RefSeq" id="XP_026297430.1"/>
    </source>
</evidence>
<dbReference type="Pfam" id="PF00056">
    <property type="entry name" value="Ldh_1_N"/>
    <property type="match status" value="1"/>
</dbReference>
<accession>A0A7M7MKQ4</accession>
<dbReference type="Gene3D" id="3.90.110.10">
    <property type="entry name" value="Lactate dehydrogenase/glycoside hydrolase, family 4, C-terminal"/>
    <property type="match status" value="1"/>
</dbReference>
<feature type="binding site" evidence="3">
    <location>
        <begin position="55"/>
        <end position="60"/>
    </location>
    <ligand>
        <name>NAD(+)</name>
        <dbReference type="ChEBI" id="CHEBI:57540"/>
    </ligand>
</feature>
<dbReference type="Proteomes" id="UP000005203">
    <property type="component" value="Linkage group LG7"/>
</dbReference>
<protein>
    <submittedName>
        <fullName evidence="10 11">L-lactate dehydrogenase A-like 6A isoform X1</fullName>
    </submittedName>
</protein>
<feature type="compositionally biased region" description="Basic and acidic residues" evidence="5">
    <location>
        <begin position="1"/>
        <end position="18"/>
    </location>
</feature>
<evidence type="ECO:0000256" key="5">
    <source>
        <dbReference type="SAM" id="MobiDB-lite"/>
    </source>
</evidence>
<dbReference type="RefSeq" id="XP_026297430.1">
    <property type="nucleotide sequence ID" value="XM_026441645.1"/>
</dbReference>
<dbReference type="Pfam" id="PF02866">
    <property type="entry name" value="Ldh_1_C"/>
    <property type="match status" value="1"/>
</dbReference>
<comment type="similarity">
    <text evidence="4">Belongs to the LDH/MDH superfamily.</text>
</comment>
<keyword evidence="2 3" id="KW-0520">NAD</keyword>
<evidence type="ECO:0000256" key="2">
    <source>
        <dbReference type="ARBA" id="ARBA00023027"/>
    </source>
</evidence>
<feature type="region of interest" description="Disordered" evidence="5">
    <location>
        <begin position="1"/>
        <end position="22"/>
    </location>
</feature>
<accession>A0A8B8H0C0</accession>
<dbReference type="GO" id="GO:0004459">
    <property type="term" value="F:L-lactate dehydrogenase (NAD+) activity"/>
    <property type="evidence" value="ECO:0007669"/>
    <property type="project" value="TreeGrafter"/>
</dbReference>
<accession>A0A7M7H4L7</accession>
<feature type="binding site" evidence="3">
    <location>
        <position position="138"/>
    </location>
    <ligand>
        <name>NAD(+)</name>
        <dbReference type="ChEBI" id="CHEBI:57540"/>
    </ligand>
</feature>
<dbReference type="PANTHER" id="PTHR43128:SF16">
    <property type="entry name" value="L-LACTATE DEHYDROGENASE"/>
    <property type="match status" value="1"/>
</dbReference>
<evidence type="ECO:0000256" key="1">
    <source>
        <dbReference type="ARBA" id="ARBA00023002"/>
    </source>
</evidence>
<evidence type="ECO:0000256" key="3">
    <source>
        <dbReference type="PIRSR" id="PIRSR000102-3"/>
    </source>
</evidence>
<accession>A0A8B6Z6U4</accession>
<evidence type="ECO:0000313" key="10">
    <source>
        <dbReference type="RefSeq" id="XP_006569455.1"/>
    </source>
</evidence>
<evidence type="ECO:0000313" key="9">
    <source>
        <dbReference type="Proteomes" id="UP000005203"/>
    </source>
</evidence>
<reference evidence="8" key="1">
    <citation type="submission" date="2021-01" db="UniProtKB">
        <authorList>
            <consortium name="EnsemblMetazoa"/>
        </authorList>
    </citation>
    <scope>IDENTIFICATION</scope>
    <source>
        <strain evidence="8">DH4</strain>
    </source>
</reference>
<dbReference type="InterPro" id="IPR001557">
    <property type="entry name" value="L-lactate/malate_DH"/>
</dbReference>
<dbReference type="PIRSF" id="PIRSF000102">
    <property type="entry name" value="Lac_mal_DH"/>
    <property type="match status" value="1"/>
</dbReference>
<name>A0A7M7MKQ4_APIME</name>
<sequence>MDETEAKSEPEPDIKSIECDDEDAPITTTTKNALITTQLDPCDVYPHRVKVSIVGVGKIGIACAIAILMRRMASEVCLIDHDANKASAEAEDIQHVGFFLGCPLVTGTSEISTVKESAVVIICTPETPPGENQNVKHNLKVFKKIIPAIARFAAKSVLLIVTRPADVMSYIAWKLSGFPSNRVLGIGTLIDCARLQDFVSRRLNVARSSVSCMTIGSQGDMAGTYYHPPSPYFFPYHPCPHPFAVPLWSSISVGGMKLRDINSRIGEQDDPEKWYEIEENVKSVGKELEEKKGSCCWGVAISTTEIVDAIVRNTKVVLPASTHILSCAHGTDKDVYMSVPCVIGREGVYCTVRQKLSEQEKAAVQTCADNIRNILRESGILQENNNEAEQ</sequence>